<keyword evidence="1" id="KW-0732">Signal</keyword>
<keyword evidence="3" id="KW-1185">Reference proteome</keyword>
<sequence length="231" mass="25280">MVKQIFNDRVLVLTLFCLLSQWVQTAPANSQCASGLSAGNISVTLEGRGFFLATDQVSYDQDKKLTVVAPQAAWLDDMKPEHLQQLKDFSLNDLSELAGLMNKGIQKSPLVIDISIRRFDNDSIIMKPLDVNAVDYENGNLLLTLNRPVNIPPVLENTSILFRTWHQPTEDSLSTALGGPRPMKAVCCDCSGGCAALWILLAWCTKCVSFQGGEYCCSSCHMPPAPGETCP</sequence>
<dbReference type="RefSeq" id="WP_020584827.1">
    <property type="nucleotide sequence ID" value="NZ_JOJP01000001.1"/>
</dbReference>
<dbReference type="AlphaFoldDB" id="A0A081KEA2"/>
<feature type="signal peptide" evidence="1">
    <location>
        <begin position="1"/>
        <end position="25"/>
    </location>
</feature>
<dbReference type="EMBL" id="JOJP01000001">
    <property type="protein sequence ID" value="KEI72478.1"/>
    <property type="molecule type" value="Genomic_DNA"/>
</dbReference>
<evidence type="ECO:0000313" key="3">
    <source>
        <dbReference type="Proteomes" id="UP000027997"/>
    </source>
</evidence>
<gene>
    <name evidence="2" type="ORF">GV64_18645</name>
</gene>
<feature type="chain" id="PRO_5001758805" evidence="1">
    <location>
        <begin position="26"/>
        <end position="231"/>
    </location>
</feature>
<accession>A0A081KEA2</accession>
<evidence type="ECO:0000256" key="1">
    <source>
        <dbReference type="SAM" id="SignalP"/>
    </source>
</evidence>
<evidence type="ECO:0000313" key="2">
    <source>
        <dbReference type="EMBL" id="KEI72478.1"/>
    </source>
</evidence>
<name>A0A081KEA2_9GAMM</name>
<organism evidence="2 3">
    <name type="scientific">Endozoicomonas elysicola</name>
    <dbReference type="NCBI Taxonomy" id="305900"/>
    <lineage>
        <taxon>Bacteria</taxon>
        <taxon>Pseudomonadati</taxon>
        <taxon>Pseudomonadota</taxon>
        <taxon>Gammaproteobacteria</taxon>
        <taxon>Oceanospirillales</taxon>
        <taxon>Endozoicomonadaceae</taxon>
        <taxon>Endozoicomonas</taxon>
    </lineage>
</organism>
<reference evidence="2 3" key="1">
    <citation type="submission" date="2014-06" db="EMBL/GenBank/DDBJ databases">
        <title>Whole Genome Sequences of Three Symbiotic Endozoicomonas Bacteria.</title>
        <authorList>
            <person name="Neave M.J."/>
            <person name="Apprill A."/>
            <person name="Voolstra C.R."/>
        </authorList>
    </citation>
    <scope>NUCLEOTIDE SEQUENCE [LARGE SCALE GENOMIC DNA]</scope>
    <source>
        <strain evidence="2 3">DSM 22380</strain>
    </source>
</reference>
<dbReference type="Proteomes" id="UP000027997">
    <property type="component" value="Unassembled WGS sequence"/>
</dbReference>
<proteinExistence type="predicted"/>
<protein>
    <submittedName>
        <fullName evidence="2">Uncharacterized protein</fullName>
    </submittedName>
</protein>
<comment type="caution">
    <text evidence="2">The sequence shown here is derived from an EMBL/GenBank/DDBJ whole genome shotgun (WGS) entry which is preliminary data.</text>
</comment>